<name>A0A847TDN6_HALVO</name>
<dbReference type="AlphaFoldDB" id="A0A847TDN6"/>
<feature type="coiled-coil region" evidence="1">
    <location>
        <begin position="129"/>
        <end position="163"/>
    </location>
</feature>
<gene>
    <name evidence="2" type="ORF">GOC85_14790</name>
</gene>
<comment type="caution">
    <text evidence="2">The sequence shown here is derived from an EMBL/GenBank/DDBJ whole genome shotgun (WGS) entry which is preliminary data.</text>
</comment>
<accession>A0A847TDN6</accession>
<evidence type="ECO:0000313" key="2">
    <source>
        <dbReference type="EMBL" id="NLV03832.1"/>
    </source>
</evidence>
<dbReference type="RefSeq" id="WP_152419058.1">
    <property type="nucleotide sequence ID" value="NZ_JAUDRO010000001.1"/>
</dbReference>
<organism evidence="2 3">
    <name type="scientific">Haloferax volcanii</name>
    <name type="common">Halobacterium volcanii</name>
    <dbReference type="NCBI Taxonomy" id="2246"/>
    <lineage>
        <taxon>Archaea</taxon>
        <taxon>Methanobacteriati</taxon>
        <taxon>Methanobacteriota</taxon>
        <taxon>Stenosarchaea group</taxon>
        <taxon>Halobacteria</taxon>
        <taxon>Halobacteriales</taxon>
        <taxon>Haloferacaceae</taxon>
        <taxon>Haloferax</taxon>
    </lineage>
</organism>
<evidence type="ECO:0000313" key="3">
    <source>
        <dbReference type="Proteomes" id="UP000619835"/>
    </source>
</evidence>
<protein>
    <submittedName>
        <fullName evidence="2">Uncharacterized protein</fullName>
    </submittedName>
</protein>
<proteinExistence type="predicted"/>
<reference evidence="2" key="1">
    <citation type="submission" date="2019-12" db="EMBL/GenBank/DDBJ databases">
        <title>Haloferax alexandrinus strain pws11.</title>
        <authorList>
            <person name="Verma D.K."/>
            <person name="Gopal K."/>
            <person name="Prasad E.S."/>
        </authorList>
    </citation>
    <scope>NUCLEOTIDE SEQUENCE</scope>
    <source>
        <strain evidence="2">Pws11</strain>
    </source>
</reference>
<dbReference type="EMBL" id="WOWC01000001">
    <property type="protein sequence ID" value="NLV03832.1"/>
    <property type="molecule type" value="Genomic_DNA"/>
</dbReference>
<evidence type="ECO:0000256" key="1">
    <source>
        <dbReference type="SAM" id="Coils"/>
    </source>
</evidence>
<dbReference type="Proteomes" id="UP000619835">
    <property type="component" value="Unassembled WGS sequence"/>
</dbReference>
<keyword evidence="1" id="KW-0175">Coiled coil</keyword>
<sequence length="164" mass="18274">MPIQTDSETWSNASSEDSIKVEINNLLGGDKAYSIKEIDDHLVDEVPHLFPSSLTGSDAIEGAEAARQSIITNILEEEYWRSGASFKYVSGDGDAEEGLYYTLSGVGFSPVAELDDIKTDVDQKSGILRSRFKNTESKLGDEIAELEERLSNLEYRFHEEIGRY</sequence>